<proteinExistence type="predicted"/>
<dbReference type="Proteomes" id="UP001597506">
    <property type="component" value="Unassembled WGS sequence"/>
</dbReference>
<keyword evidence="1" id="KW-1133">Transmembrane helix</keyword>
<feature type="transmembrane region" description="Helical" evidence="1">
    <location>
        <begin position="111"/>
        <end position="133"/>
    </location>
</feature>
<accession>A0ABW5RPZ8</accession>
<evidence type="ECO:0000256" key="1">
    <source>
        <dbReference type="SAM" id="Phobius"/>
    </source>
</evidence>
<gene>
    <name evidence="2" type="ORF">ACFSUL_06245</name>
</gene>
<name>A0ABW5RPZ8_9BACI</name>
<reference evidence="3" key="1">
    <citation type="journal article" date="2019" name="Int. J. Syst. Evol. Microbiol.">
        <title>The Global Catalogue of Microorganisms (GCM) 10K type strain sequencing project: providing services to taxonomists for standard genome sequencing and annotation.</title>
        <authorList>
            <consortium name="The Broad Institute Genomics Platform"/>
            <consortium name="The Broad Institute Genome Sequencing Center for Infectious Disease"/>
            <person name="Wu L."/>
            <person name="Ma J."/>
        </authorList>
    </citation>
    <scope>NUCLEOTIDE SEQUENCE [LARGE SCALE GENOMIC DNA]</scope>
    <source>
        <strain evidence="3">KCTC 3913</strain>
    </source>
</reference>
<dbReference type="EMBL" id="JBHUMF010000015">
    <property type="protein sequence ID" value="MFD2680350.1"/>
    <property type="molecule type" value="Genomic_DNA"/>
</dbReference>
<keyword evidence="3" id="KW-1185">Reference proteome</keyword>
<protein>
    <submittedName>
        <fullName evidence="2">YwiC-like family protein</fullName>
    </submittedName>
</protein>
<dbReference type="InterPro" id="IPR025576">
    <property type="entry name" value="YwiC"/>
</dbReference>
<organism evidence="2 3">
    <name type="scientific">Bacillus seohaeanensis</name>
    <dbReference type="NCBI Taxonomy" id="284580"/>
    <lineage>
        <taxon>Bacteria</taxon>
        <taxon>Bacillati</taxon>
        <taxon>Bacillota</taxon>
        <taxon>Bacilli</taxon>
        <taxon>Bacillales</taxon>
        <taxon>Bacillaceae</taxon>
        <taxon>Bacillus</taxon>
    </lineage>
</organism>
<feature type="transmembrane region" description="Helical" evidence="1">
    <location>
        <begin position="180"/>
        <end position="199"/>
    </location>
</feature>
<keyword evidence="1" id="KW-0812">Transmembrane</keyword>
<feature type="transmembrane region" description="Helical" evidence="1">
    <location>
        <begin position="87"/>
        <end position="104"/>
    </location>
</feature>
<keyword evidence="1" id="KW-0472">Membrane</keyword>
<feature type="transmembrane region" description="Helical" evidence="1">
    <location>
        <begin position="65"/>
        <end position="81"/>
    </location>
</feature>
<feature type="transmembrane region" description="Helical" evidence="1">
    <location>
        <begin position="139"/>
        <end position="159"/>
    </location>
</feature>
<dbReference type="Pfam" id="PF14256">
    <property type="entry name" value="YwiC"/>
    <property type="match status" value="1"/>
</dbReference>
<feature type="transmembrane region" description="Helical" evidence="1">
    <location>
        <begin position="219"/>
        <end position="239"/>
    </location>
</feature>
<feature type="transmembrane region" description="Helical" evidence="1">
    <location>
        <begin position="36"/>
        <end position="53"/>
    </location>
</feature>
<sequence>MKILLPKQHGAWAMLLIPFLLGMLGGEATIFHLPFLFGWLFLYLATVPIFMLLKKKKIALHKKWSIIYISLALVFLVFPLYEEWRLLFFSFAMIPFFLINVYFTKRKKERAFLNDVSAIIIFGIGGLASYFLGSGTLDGTAWLIFIYSFFFFLGSTFYVKSMIREKKNQTFKWYSWGYHIGLVVMVFVFGHMWLTLAYVPSLIRAIGLYGKPLPIMKLGILEIGNSFIFFMTMIMYLTVF</sequence>
<comment type="caution">
    <text evidence="2">The sequence shown here is derived from an EMBL/GenBank/DDBJ whole genome shotgun (WGS) entry which is preliminary data.</text>
</comment>
<evidence type="ECO:0000313" key="3">
    <source>
        <dbReference type="Proteomes" id="UP001597506"/>
    </source>
</evidence>
<feature type="transmembrane region" description="Helical" evidence="1">
    <location>
        <begin position="12"/>
        <end position="30"/>
    </location>
</feature>
<evidence type="ECO:0000313" key="2">
    <source>
        <dbReference type="EMBL" id="MFD2680350.1"/>
    </source>
</evidence>
<dbReference type="RefSeq" id="WP_377933694.1">
    <property type="nucleotide sequence ID" value="NZ_JBHUMF010000015.1"/>
</dbReference>